<proteinExistence type="predicted"/>
<organism evidence="1 2">
    <name type="scientific">Catenulispora pinistramenti</name>
    <dbReference type="NCBI Taxonomy" id="2705254"/>
    <lineage>
        <taxon>Bacteria</taxon>
        <taxon>Bacillati</taxon>
        <taxon>Actinomycetota</taxon>
        <taxon>Actinomycetes</taxon>
        <taxon>Catenulisporales</taxon>
        <taxon>Catenulisporaceae</taxon>
        <taxon>Catenulispora</taxon>
    </lineage>
</organism>
<reference evidence="1 2" key="1">
    <citation type="submission" date="2020-02" db="EMBL/GenBank/DDBJ databases">
        <title>Acidophilic actinobacteria isolated from forest soil.</title>
        <authorList>
            <person name="Golinska P."/>
        </authorList>
    </citation>
    <scope>NUCLEOTIDE SEQUENCE [LARGE SCALE GENOMIC DNA]</scope>
    <source>
        <strain evidence="1 2">NL8</strain>
    </source>
</reference>
<protein>
    <submittedName>
        <fullName evidence="1">Uncharacterized protein</fullName>
    </submittedName>
</protein>
<gene>
    <name evidence="1" type="ORF">KGQ19_17035</name>
</gene>
<dbReference type="EMBL" id="JAAFYZ010000051">
    <property type="protein sequence ID" value="MBS2548574.1"/>
    <property type="molecule type" value="Genomic_DNA"/>
</dbReference>
<evidence type="ECO:0000313" key="2">
    <source>
        <dbReference type="Proteomes" id="UP000730482"/>
    </source>
</evidence>
<sequence length="415" mass="45934">MTMKILMGAQSCGFGPISKLTALSLLIPQHHRVFCGDTVASLYARRNAEAFDELYDTGEPGGGPRSDLLEASDWVVSVMDADLVMRAFAANRPVVMVDSLFSFWQHDRPLADLAELCRRAPRGPVDRVLSHFQSLRPHEQILAAHMLATHSVVQNFQGVRERIGQFADLGVGRLHLTGSIVDADALAQAAKGTGPDCDLLINIGGFKNFLLDFDVNNAYLKLFDRWIPDLLSDCKRFAEVTVCCGAFGDGRERQVSVGSSRARLRMLSHREFLRTVATASHYMITPGLTAIHESVALRQFPMALPEQHFGHVFNLDSLGGTLFHRIGARLSAVMPEHPVPPDDFEGTAAINEIAERISADPWLYKRFRNMMNEWIETFVALDSRQRAAGIDELGARLGGRPLPDVVDELFQTAAR</sequence>
<dbReference type="RefSeq" id="WP_212010149.1">
    <property type="nucleotide sequence ID" value="NZ_JAAFYZ010000051.1"/>
</dbReference>
<accession>A0ABS5KRD5</accession>
<dbReference type="Proteomes" id="UP000730482">
    <property type="component" value="Unassembled WGS sequence"/>
</dbReference>
<keyword evidence="2" id="KW-1185">Reference proteome</keyword>
<comment type="caution">
    <text evidence="1">The sequence shown here is derived from an EMBL/GenBank/DDBJ whole genome shotgun (WGS) entry which is preliminary data.</text>
</comment>
<name>A0ABS5KRD5_9ACTN</name>
<evidence type="ECO:0000313" key="1">
    <source>
        <dbReference type="EMBL" id="MBS2548574.1"/>
    </source>
</evidence>